<keyword evidence="7" id="KW-0653">Protein transport</keyword>
<evidence type="ECO:0000256" key="6">
    <source>
        <dbReference type="ARBA" id="ARBA00022692"/>
    </source>
</evidence>
<feature type="domain" description="TonB C-terminal" evidence="11">
    <location>
        <begin position="365"/>
        <end position="455"/>
    </location>
</feature>
<dbReference type="GO" id="GO:0005886">
    <property type="term" value="C:plasma membrane"/>
    <property type="evidence" value="ECO:0007669"/>
    <property type="project" value="UniProtKB-SubCell"/>
</dbReference>
<gene>
    <name evidence="12" type="ORF">BN1804_01600</name>
</gene>
<evidence type="ECO:0000313" key="13">
    <source>
        <dbReference type="Proteomes" id="UP000183920"/>
    </source>
</evidence>
<evidence type="ECO:0000256" key="5">
    <source>
        <dbReference type="ARBA" id="ARBA00022519"/>
    </source>
</evidence>
<evidence type="ECO:0000313" key="12">
    <source>
        <dbReference type="EMBL" id="CRL61698.1"/>
    </source>
</evidence>
<keyword evidence="5" id="KW-0997">Cell inner membrane</keyword>
<reference evidence="13" key="1">
    <citation type="submission" date="2015-06" db="EMBL/GenBank/DDBJ databases">
        <authorList>
            <person name="Urmite Genomes"/>
        </authorList>
    </citation>
    <scope>NUCLEOTIDE SEQUENCE [LARGE SCALE GENOMIC DNA]</scope>
    <source>
        <strain evidence="13">CSUR P1867</strain>
    </source>
</reference>
<proteinExistence type="inferred from homology"/>
<dbReference type="Pfam" id="PF03544">
    <property type="entry name" value="TonB_C"/>
    <property type="match status" value="1"/>
</dbReference>
<dbReference type="PANTHER" id="PTHR33446">
    <property type="entry name" value="PROTEIN TONB-RELATED"/>
    <property type="match status" value="1"/>
</dbReference>
<dbReference type="GO" id="GO:0015031">
    <property type="term" value="P:protein transport"/>
    <property type="evidence" value="ECO:0007669"/>
    <property type="project" value="UniProtKB-KW"/>
</dbReference>
<keyword evidence="4" id="KW-1003">Cell membrane</keyword>
<keyword evidence="6 10" id="KW-0812">Transmembrane</keyword>
<feature type="transmembrane region" description="Helical" evidence="10">
    <location>
        <begin position="53"/>
        <end position="71"/>
    </location>
</feature>
<organism evidence="12 13">
    <name type="scientific">Proteus penneri</name>
    <dbReference type="NCBI Taxonomy" id="102862"/>
    <lineage>
        <taxon>Bacteria</taxon>
        <taxon>Pseudomonadati</taxon>
        <taxon>Pseudomonadota</taxon>
        <taxon>Gammaproteobacteria</taxon>
        <taxon>Enterobacterales</taxon>
        <taxon>Morganellaceae</taxon>
        <taxon>Proteus</taxon>
    </lineage>
</organism>
<evidence type="ECO:0000256" key="4">
    <source>
        <dbReference type="ARBA" id="ARBA00022475"/>
    </source>
</evidence>
<dbReference type="InterPro" id="IPR051045">
    <property type="entry name" value="TonB-dependent_transducer"/>
</dbReference>
<dbReference type="EMBL" id="CVRY01000003">
    <property type="protein sequence ID" value="CRL61698.1"/>
    <property type="molecule type" value="Genomic_DNA"/>
</dbReference>
<dbReference type="RefSeq" id="WP_072063643.1">
    <property type="nucleotide sequence ID" value="NZ_CVRY01000003.1"/>
</dbReference>
<sequence>MKKRIKLILIIIGVITLLFPFWLPAFLVSTFSLIDGFNSKILPSSVRFDERNFLLGLWLGSLIMTIVMLLQSWRAKNIYYLFGGGLVLLMALGVSFSVIPKNELEDRRRFVLQNIEQSEWQNYHYFVVNSEDDIRKVIRSNQAKALASLSAIEKTRIALPGLDYFSDDVVAATKAKDAYLVHAKGTPERTDALKTLNFYGDWLLNQPEIMVAQALASLSSSHDAQLTQSGINVIAVAPLSPEAWQVLALTYIAHRSPDAQVEKAMLALMVADTLTQAKQARHDVSAQQLLKKAISELTENQRQIYQILQARVIEDRYYRQNSSPPEDVTTLANQRLPVSNAINSDLTTYLEMQSMMEKQYPGEVIVESPNEVKNLTEIRYPTIRRYIPRAEVILSIDVDPQGRISGLWVQNSSGVDAFDDQAVSAARHWRFMPNKDGYRQRVTVRFESTRLGWKEYAVKLQSTLIKLVKAYARQEAKGITLTENIYSELKKQAPELDDERELTRSSYDPYASYYPRLSQKQQEKRAALQAILKELQALPNSENNHENWDNSIRFLNEKLALHQDNADIVRTVARFELQYYNIGTNNLARSPNIYPQEKRYWQTLLLNARTHFEQAIALDPDREDVWLGWGITWLDEDPEIAAGAFAKASQQKSTESIGSLMQLLEMRMVMDTLEGVRLERYQTLRARMDMRYLPEDIEIKPEDDYLSVDLTQVQLAQRAIPASDPNSKVVRLPLNTDKIEQSNRTFSIDFSSANINGGDQVLPKVKAPSTAPKTGDMILQLDVDPQGVPTVVLLKSGSGDMSIDNAVIDAAYQWRFNGSPARKGSVLLISVQFSQ</sequence>
<dbReference type="Proteomes" id="UP000183920">
    <property type="component" value="Unassembled WGS sequence"/>
</dbReference>
<dbReference type="GO" id="GO:0055085">
    <property type="term" value="P:transmembrane transport"/>
    <property type="evidence" value="ECO:0007669"/>
    <property type="project" value="InterPro"/>
</dbReference>
<dbReference type="Gene3D" id="3.30.1150.10">
    <property type="match status" value="1"/>
</dbReference>
<evidence type="ECO:0000256" key="9">
    <source>
        <dbReference type="ARBA" id="ARBA00023136"/>
    </source>
</evidence>
<evidence type="ECO:0000256" key="2">
    <source>
        <dbReference type="ARBA" id="ARBA00006555"/>
    </source>
</evidence>
<protein>
    <submittedName>
        <fullName evidence="12">Gram-negative bacterial tonB protein</fullName>
    </submittedName>
</protein>
<evidence type="ECO:0000256" key="1">
    <source>
        <dbReference type="ARBA" id="ARBA00004383"/>
    </source>
</evidence>
<evidence type="ECO:0000259" key="11">
    <source>
        <dbReference type="PROSITE" id="PS52015"/>
    </source>
</evidence>
<dbReference type="SUPFAM" id="SSF74653">
    <property type="entry name" value="TolA/TonB C-terminal domain"/>
    <property type="match status" value="1"/>
</dbReference>
<keyword evidence="9 10" id="KW-0472">Membrane</keyword>
<feature type="transmembrane region" description="Helical" evidence="10">
    <location>
        <begin position="78"/>
        <end position="99"/>
    </location>
</feature>
<dbReference type="InterPro" id="IPR006260">
    <property type="entry name" value="TonB/TolA_C"/>
</dbReference>
<evidence type="ECO:0000256" key="7">
    <source>
        <dbReference type="ARBA" id="ARBA00022927"/>
    </source>
</evidence>
<dbReference type="AlphaFoldDB" id="A0A0G4Q736"/>
<keyword evidence="3" id="KW-0813">Transport</keyword>
<feature type="transmembrane region" description="Helical" evidence="10">
    <location>
        <begin position="7"/>
        <end position="33"/>
    </location>
</feature>
<comment type="subcellular location">
    <subcellularLocation>
        <location evidence="1">Cell inner membrane</location>
        <topology evidence="1">Single-pass membrane protein</topology>
        <orientation evidence="1">Periplasmic side</orientation>
    </subcellularLocation>
</comment>
<keyword evidence="8 10" id="KW-1133">Transmembrane helix</keyword>
<dbReference type="PROSITE" id="PS52015">
    <property type="entry name" value="TONB_CTD"/>
    <property type="match status" value="1"/>
</dbReference>
<dbReference type="NCBIfam" id="TIGR01352">
    <property type="entry name" value="tonB_Cterm"/>
    <property type="match status" value="1"/>
</dbReference>
<evidence type="ECO:0000256" key="3">
    <source>
        <dbReference type="ARBA" id="ARBA00022448"/>
    </source>
</evidence>
<comment type="similarity">
    <text evidence="2">Belongs to the TonB family.</text>
</comment>
<accession>A0A0G4Q736</accession>
<evidence type="ECO:0000256" key="10">
    <source>
        <dbReference type="SAM" id="Phobius"/>
    </source>
</evidence>
<evidence type="ECO:0000256" key="8">
    <source>
        <dbReference type="ARBA" id="ARBA00022989"/>
    </source>
</evidence>
<name>A0A0G4Q736_9GAMM</name>
<dbReference type="InterPro" id="IPR037682">
    <property type="entry name" value="TonB_C"/>
</dbReference>